<comment type="catalytic activity">
    <reaction evidence="6">
        <text>Hydrolysis of terminal non-reducing beta-D-galactose residues in beta-D-galactosides.</text>
        <dbReference type="EC" id="3.2.1.23"/>
    </reaction>
</comment>
<dbReference type="InterPro" id="IPR048913">
    <property type="entry name" value="BetaGal_gal-bd"/>
</dbReference>
<keyword evidence="3 6" id="KW-0378">Hydrolase</keyword>
<reference evidence="12 13" key="1">
    <citation type="submission" date="2020-04" db="EMBL/GenBank/DDBJ databases">
        <authorList>
            <person name="Laetsch R D."/>
            <person name="Stevens L."/>
            <person name="Kumar S."/>
            <person name="Blaxter L. M."/>
        </authorList>
    </citation>
    <scope>NUCLEOTIDE SEQUENCE [LARGE SCALE GENOMIC DNA]</scope>
</reference>
<dbReference type="InterPro" id="IPR008979">
    <property type="entry name" value="Galactose-bd-like_sf"/>
</dbReference>
<dbReference type="Gene3D" id="3.20.20.80">
    <property type="entry name" value="Glycosidases"/>
    <property type="match status" value="1"/>
</dbReference>
<dbReference type="Pfam" id="PF21317">
    <property type="entry name" value="BetaGal_ABD_1"/>
    <property type="match status" value="1"/>
</dbReference>
<dbReference type="InterPro" id="IPR001944">
    <property type="entry name" value="Glycoside_Hdrlase_35"/>
</dbReference>
<comment type="caution">
    <text evidence="12">The sequence shown here is derived from an EMBL/GenBank/DDBJ whole genome shotgun (WGS) entry which is preliminary data.</text>
</comment>
<dbReference type="Proteomes" id="UP000494206">
    <property type="component" value="Unassembled WGS sequence"/>
</dbReference>
<keyword evidence="4" id="KW-0325">Glycoprotein</keyword>
<dbReference type="OrthoDB" id="1657402at2759"/>
<dbReference type="InterPro" id="IPR048912">
    <property type="entry name" value="BetaGal1-like_ABD1"/>
</dbReference>
<evidence type="ECO:0000259" key="9">
    <source>
        <dbReference type="Pfam" id="PF01301"/>
    </source>
</evidence>
<feature type="domain" description="Beta-galactosidase galactose-binding" evidence="11">
    <location>
        <begin position="831"/>
        <end position="888"/>
    </location>
</feature>
<dbReference type="PROSITE" id="PS01182">
    <property type="entry name" value="GLYCOSYL_HYDROL_F35"/>
    <property type="match status" value="1"/>
</dbReference>
<evidence type="ECO:0000256" key="6">
    <source>
        <dbReference type="RuleBase" id="RU000675"/>
    </source>
</evidence>
<dbReference type="FunFam" id="3.20.20.80:FF:000017">
    <property type="entry name" value="Beta-galactosidase"/>
    <property type="match status" value="1"/>
</dbReference>
<dbReference type="InterPro" id="IPR031330">
    <property type="entry name" value="Gly_Hdrlase_35_cat"/>
</dbReference>
<evidence type="ECO:0000313" key="12">
    <source>
        <dbReference type="EMBL" id="CAB3398408.1"/>
    </source>
</evidence>
<keyword evidence="13" id="KW-1185">Reference proteome</keyword>
<proteinExistence type="inferred from homology"/>
<dbReference type="Pfam" id="PF01301">
    <property type="entry name" value="Glyco_hydro_35"/>
    <property type="match status" value="1"/>
</dbReference>
<dbReference type="Gene3D" id="2.60.120.260">
    <property type="entry name" value="Galactose-binding domain-like"/>
    <property type="match status" value="2"/>
</dbReference>
<dbReference type="InterPro" id="IPR019801">
    <property type="entry name" value="Glyco_hydro_35_CS"/>
</dbReference>
<evidence type="ECO:0000256" key="7">
    <source>
        <dbReference type="RuleBase" id="RU003679"/>
    </source>
</evidence>
<dbReference type="PRINTS" id="PR00742">
    <property type="entry name" value="GLHYDRLASE35"/>
</dbReference>
<feature type="region of interest" description="Disordered" evidence="8">
    <location>
        <begin position="1"/>
        <end position="102"/>
    </location>
</feature>
<dbReference type="EMBL" id="CADEPM010000001">
    <property type="protein sequence ID" value="CAB3398408.1"/>
    <property type="molecule type" value="Genomic_DNA"/>
</dbReference>
<evidence type="ECO:0000256" key="2">
    <source>
        <dbReference type="ARBA" id="ARBA00022729"/>
    </source>
</evidence>
<gene>
    <name evidence="12" type="ORF">CBOVIS_LOCUS1686</name>
</gene>
<dbReference type="EC" id="3.2.1.23" evidence="6"/>
<evidence type="ECO:0000256" key="1">
    <source>
        <dbReference type="ARBA" id="ARBA00009809"/>
    </source>
</evidence>
<evidence type="ECO:0000259" key="10">
    <source>
        <dbReference type="Pfam" id="PF21317"/>
    </source>
</evidence>
<dbReference type="GO" id="GO:0004565">
    <property type="term" value="F:beta-galactosidase activity"/>
    <property type="evidence" value="ECO:0007669"/>
    <property type="project" value="UniProtKB-EC"/>
</dbReference>
<evidence type="ECO:0000256" key="3">
    <source>
        <dbReference type="ARBA" id="ARBA00022801"/>
    </source>
</evidence>
<organism evidence="12 13">
    <name type="scientific">Caenorhabditis bovis</name>
    <dbReference type="NCBI Taxonomy" id="2654633"/>
    <lineage>
        <taxon>Eukaryota</taxon>
        <taxon>Metazoa</taxon>
        <taxon>Ecdysozoa</taxon>
        <taxon>Nematoda</taxon>
        <taxon>Chromadorea</taxon>
        <taxon>Rhabditida</taxon>
        <taxon>Rhabditina</taxon>
        <taxon>Rhabditomorpha</taxon>
        <taxon>Rhabditoidea</taxon>
        <taxon>Rhabditidae</taxon>
        <taxon>Peloderinae</taxon>
        <taxon>Caenorhabditis</taxon>
    </lineage>
</organism>
<evidence type="ECO:0000256" key="4">
    <source>
        <dbReference type="ARBA" id="ARBA00023180"/>
    </source>
</evidence>
<dbReference type="AlphaFoldDB" id="A0A8S1EDL7"/>
<protein>
    <recommendedName>
        <fullName evidence="6">Beta-galactosidase</fullName>
        <ecNumber evidence="6">3.2.1.23</ecNumber>
    </recommendedName>
</protein>
<keyword evidence="5 6" id="KW-0326">Glycosidase</keyword>
<feature type="domain" description="Beta-galactosidase 1-like first all-beta" evidence="10">
    <location>
        <begin position="681"/>
        <end position="790"/>
    </location>
</feature>
<dbReference type="SUPFAM" id="SSF51445">
    <property type="entry name" value="(Trans)glycosidases"/>
    <property type="match status" value="1"/>
</dbReference>
<dbReference type="SUPFAM" id="SSF49785">
    <property type="entry name" value="Galactose-binding domain-like"/>
    <property type="match status" value="1"/>
</dbReference>
<keyword evidence="2" id="KW-0732">Signal</keyword>
<comment type="similarity">
    <text evidence="1 7">Belongs to the glycosyl hydrolase 35 family.</text>
</comment>
<evidence type="ECO:0000256" key="8">
    <source>
        <dbReference type="SAM" id="MobiDB-lite"/>
    </source>
</evidence>
<sequence length="927" mass="103006">MVSNGPTEAAATIKPAVKKSPNGDKSANNKTNGNGNNKQPGIGNNKGANNGNNKGGRNQKNRNQQNRNGNRGPYSRQGPQPFQMNGPGPRGPGFGFFNGPRPNGPFMDGPMDGRNGPPMPGLVIFKRPFNGPPPFSSNPPSLMDMPPNMMQNGPLTNGPPGQAPVEVPGFGKNSNIHELFGKMVWRKMEQIRDESILDSLQNRIMNLIHEAISAQNSKSNEKGPMFAGNTSLTPASLGISNAGNNGPNGPPRSAPFGQPPQLGPAFVNNNAFRVKEELESVNAGHITLAESDLIDNLIPKSPSFMVDETNRRFLLDGEPFRYISGSIHYFRIPKSQWDDRLHKVRALGFNAIHYYIPWNFHEIEENKYVFNGIQDFARFTRIAFKFGLWTILRIGPYVCGEWENGGLPSWLLTKNITKQRTSDPVYLVAVEKWFSKLLPRIKPLLRKNGGPILMLQIENEYGSYGVCDKKYMSFLRDLTRKYVGDDVLLFTTDGSSEELVKCGSVDGVLPTVDFGPSDEIEEIHKNFEIQRKFAPNAPLVNTEYYPGWFVLWGQKTQSLPSIQTTIKGMQAMYDSGANFNFYMIHGGTNFGFWNGAEVDAPVITSYDYSAPISEAGDITQAYLEIRKWIKGLKDWPSPPLDVPENTQKSAYGKVNMKRVHSVSEIPQYHNEPGQCVTSDQPQTFEKLDHSLGLVSYLANIPSCGTLEIDKFGDFVYVYLNHEFMGTLIRNFGKTSVHNITIDGCNSNDDNQLFLLVENQGRQTFETIDDHKGIISGVRVNGELVHTWQQCGIKLPLTAKNLKKIKRKVDNFCEQGNQFPFFLQSNQKQGVYFGVVEVKGKPADCWIDTTGWGKGIAIVNGNNIGRYWATQGPQMALFVPAEYLKSGDNSVMLVELEGGEAACSSDTSCDVEFIDHAIIELKKSVQFI</sequence>
<feature type="compositionally biased region" description="Low complexity" evidence="8">
    <location>
        <begin position="28"/>
        <end position="72"/>
    </location>
</feature>
<dbReference type="Pfam" id="PF21467">
    <property type="entry name" value="BetaGal_gal-bd"/>
    <property type="match status" value="1"/>
</dbReference>
<name>A0A8S1EDL7_9PELO</name>
<dbReference type="InterPro" id="IPR017853">
    <property type="entry name" value="GH"/>
</dbReference>
<evidence type="ECO:0000256" key="5">
    <source>
        <dbReference type="ARBA" id="ARBA00023295"/>
    </source>
</evidence>
<evidence type="ECO:0000259" key="11">
    <source>
        <dbReference type="Pfam" id="PF21467"/>
    </source>
</evidence>
<evidence type="ECO:0000313" key="13">
    <source>
        <dbReference type="Proteomes" id="UP000494206"/>
    </source>
</evidence>
<accession>A0A8S1EDL7</accession>
<dbReference type="GO" id="GO:0005975">
    <property type="term" value="P:carbohydrate metabolic process"/>
    <property type="evidence" value="ECO:0007669"/>
    <property type="project" value="InterPro"/>
</dbReference>
<dbReference type="PANTHER" id="PTHR23421">
    <property type="entry name" value="BETA-GALACTOSIDASE RELATED"/>
    <property type="match status" value="1"/>
</dbReference>
<feature type="domain" description="Glycoside hydrolase 35 catalytic" evidence="9">
    <location>
        <begin position="313"/>
        <end position="630"/>
    </location>
</feature>